<protein>
    <submittedName>
        <fullName evidence="1">Uncharacterized protein</fullName>
    </submittedName>
</protein>
<dbReference type="AlphaFoldDB" id="A0A1F5N7J1"/>
<sequence length="210" mass="23519">MLSIPRDVLKEVMYLVDSRLAHEVVSIALKARNPTHSNAQEIYPVLARAQDRNRVVGAIVALYRLFPEHQDDWLGTFVCPFVQHPDRSHNSGFVMGALPGLFFGIAAICEAGTRKNDDGYFVEKACRLISDRYGLRAEEFDELSLGLLENAVRQYAHHANPTEVDRIIRSSASSRLDEVGATILDSMSYARFRALNTNDRARSIIAVTTK</sequence>
<comment type="caution">
    <text evidence="1">The sequence shown here is derived from an EMBL/GenBank/DDBJ whole genome shotgun (WGS) entry which is preliminary data.</text>
</comment>
<dbReference type="Proteomes" id="UP000177610">
    <property type="component" value="Unassembled WGS sequence"/>
</dbReference>
<evidence type="ECO:0000313" key="2">
    <source>
        <dbReference type="Proteomes" id="UP000177610"/>
    </source>
</evidence>
<name>A0A1F5N7J1_9BACT</name>
<gene>
    <name evidence="1" type="ORF">A2717_03385</name>
</gene>
<accession>A0A1F5N7J1</accession>
<evidence type="ECO:0000313" key="1">
    <source>
        <dbReference type="EMBL" id="OGE73651.1"/>
    </source>
</evidence>
<dbReference type="EMBL" id="MFEH01000005">
    <property type="protein sequence ID" value="OGE73651.1"/>
    <property type="molecule type" value="Genomic_DNA"/>
</dbReference>
<dbReference type="STRING" id="1817821.A2717_03385"/>
<proteinExistence type="predicted"/>
<organism evidence="1 2">
    <name type="scientific">Candidatus Doudnabacteria bacterium RIFCSPHIGHO2_01_FULL_41_86</name>
    <dbReference type="NCBI Taxonomy" id="1817821"/>
    <lineage>
        <taxon>Bacteria</taxon>
        <taxon>Candidatus Doudnaibacteriota</taxon>
    </lineage>
</organism>
<reference evidence="1 2" key="1">
    <citation type="journal article" date="2016" name="Nat. Commun.">
        <title>Thousands of microbial genomes shed light on interconnected biogeochemical processes in an aquifer system.</title>
        <authorList>
            <person name="Anantharaman K."/>
            <person name="Brown C.T."/>
            <person name="Hug L.A."/>
            <person name="Sharon I."/>
            <person name="Castelle C.J."/>
            <person name="Probst A.J."/>
            <person name="Thomas B.C."/>
            <person name="Singh A."/>
            <person name="Wilkins M.J."/>
            <person name="Karaoz U."/>
            <person name="Brodie E.L."/>
            <person name="Williams K.H."/>
            <person name="Hubbard S.S."/>
            <person name="Banfield J.F."/>
        </authorList>
    </citation>
    <scope>NUCLEOTIDE SEQUENCE [LARGE SCALE GENOMIC DNA]</scope>
</reference>